<reference evidence="1" key="1">
    <citation type="submission" date="2018-05" db="EMBL/GenBank/DDBJ databases">
        <title>Draft genome of Mucuna pruriens seed.</title>
        <authorList>
            <person name="Nnadi N.E."/>
            <person name="Vos R."/>
            <person name="Hasami M.H."/>
            <person name="Devisetty U.K."/>
            <person name="Aguiy J.C."/>
        </authorList>
    </citation>
    <scope>NUCLEOTIDE SEQUENCE [LARGE SCALE GENOMIC DNA]</scope>
    <source>
        <strain evidence="1">JCA_2017</strain>
    </source>
</reference>
<proteinExistence type="predicted"/>
<evidence type="ECO:0000313" key="1">
    <source>
        <dbReference type="EMBL" id="RDX98807.1"/>
    </source>
</evidence>
<feature type="non-terminal residue" evidence="1">
    <location>
        <position position="1"/>
    </location>
</feature>
<dbReference type="EMBL" id="QJKJ01003370">
    <property type="protein sequence ID" value="RDX98807.1"/>
    <property type="molecule type" value="Genomic_DNA"/>
</dbReference>
<dbReference type="AlphaFoldDB" id="A0A371H7Q2"/>
<evidence type="ECO:0000313" key="2">
    <source>
        <dbReference type="Proteomes" id="UP000257109"/>
    </source>
</evidence>
<gene>
    <name evidence="1" type="ORF">CR513_18227</name>
</gene>
<name>A0A371H7Q2_MUCPR</name>
<protein>
    <submittedName>
        <fullName evidence="1">Uncharacterized protein</fullName>
    </submittedName>
</protein>
<sequence>MKLACGLDLATRDRVSIQRWSRFGEELIWPGRLHLVGMTLVPARMTSSRTPISTCKMNYILSPMRQHKQVSSINRRPTILYLVDYAPLRIAQLRTTREINFSSSNKLKA</sequence>
<keyword evidence="2" id="KW-1185">Reference proteome</keyword>
<dbReference type="Proteomes" id="UP000257109">
    <property type="component" value="Unassembled WGS sequence"/>
</dbReference>
<accession>A0A371H7Q2</accession>
<comment type="caution">
    <text evidence="1">The sequence shown here is derived from an EMBL/GenBank/DDBJ whole genome shotgun (WGS) entry which is preliminary data.</text>
</comment>
<organism evidence="1 2">
    <name type="scientific">Mucuna pruriens</name>
    <name type="common">Velvet bean</name>
    <name type="synonym">Dolichos pruriens</name>
    <dbReference type="NCBI Taxonomy" id="157652"/>
    <lineage>
        <taxon>Eukaryota</taxon>
        <taxon>Viridiplantae</taxon>
        <taxon>Streptophyta</taxon>
        <taxon>Embryophyta</taxon>
        <taxon>Tracheophyta</taxon>
        <taxon>Spermatophyta</taxon>
        <taxon>Magnoliopsida</taxon>
        <taxon>eudicotyledons</taxon>
        <taxon>Gunneridae</taxon>
        <taxon>Pentapetalae</taxon>
        <taxon>rosids</taxon>
        <taxon>fabids</taxon>
        <taxon>Fabales</taxon>
        <taxon>Fabaceae</taxon>
        <taxon>Papilionoideae</taxon>
        <taxon>50 kb inversion clade</taxon>
        <taxon>NPAAA clade</taxon>
        <taxon>indigoferoid/millettioid clade</taxon>
        <taxon>Phaseoleae</taxon>
        <taxon>Mucuna</taxon>
    </lineage>
</organism>